<name>A0AAD6U4A0_9AGAR</name>
<dbReference type="Proteomes" id="UP001222325">
    <property type="component" value="Unassembled WGS sequence"/>
</dbReference>
<proteinExistence type="predicted"/>
<sequence length="154" mass="16421">MRAELRSESRALSARAIESDERFERQPIAKSMRAELRPRLVAGGGRRLLGAPDAAVPSRVASSSVPHTPRTLPRLQHGAAPAAPASSARAVVRGRTTVCVCARSGMGARVESAAWTAERYGGGGQMWDIREEDGGEITRASDVDMLIDVVVFIA</sequence>
<dbReference type="EMBL" id="JARJCN010000027">
    <property type="protein sequence ID" value="KAJ7088002.1"/>
    <property type="molecule type" value="Genomic_DNA"/>
</dbReference>
<keyword evidence="3" id="KW-1185">Reference proteome</keyword>
<evidence type="ECO:0000313" key="3">
    <source>
        <dbReference type="Proteomes" id="UP001222325"/>
    </source>
</evidence>
<evidence type="ECO:0000256" key="1">
    <source>
        <dbReference type="SAM" id="MobiDB-lite"/>
    </source>
</evidence>
<feature type="region of interest" description="Disordered" evidence="1">
    <location>
        <begin position="52"/>
        <end position="86"/>
    </location>
</feature>
<accession>A0AAD6U4A0</accession>
<reference evidence="2" key="1">
    <citation type="submission" date="2023-03" db="EMBL/GenBank/DDBJ databases">
        <title>Massive genome expansion in bonnet fungi (Mycena s.s.) driven by repeated elements and novel gene families across ecological guilds.</title>
        <authorList>
            <consortium name="Lawrence Berkeley National Laboratory"/>
            <person name="Harder C.B."/>
            <person name="Miyauchi S."/>
            <person name="Viragh M."/>
            <person name="Kuo A."/>
            <person name="Thoen E."/>
            <person name="Andreopoulos B."/>
            <person name="Lu D."/>
            <person name="Skrede I."/>
            <person name="Drula E."/>
            <person name="Henrissat B."/>
            <person name="Morin E."/>
            <person name="Kohler A."/>
            <person name="Barry K."/>
            <person name="LaButti K."/>
            <person name="Morin E."/>
            <person name="Salamov A."/>
            <person name="Lipzen A."/>
            <person name="Mereny Z."/>
            <person name="Hegedus B."/>
            <person name="Baldrian P."/>
            <person name="Stursova M."/>
            <person name="Weitz H."/>
            <person name="Taylor A."/>
            <person name="Grigoriev I.V."/>
            <person name="Nagy L.G."/>
            <person name="Martin F."/>
            <person name="Kauserud H."/>
        </authorList>
    </citation>
    <scope>NUCLEOTIDE SEQUENCE</scope>
    <source>
        <strain evidence="2">CBHHK173m</strain>
    </source>
</reference>
<organism evidence="2 3">
    <name type="scientific">Mycena belliarum</name>
    <dbReference type="NCBI Taxonomy" id="1033014"/>
    <lineage>
        <taxon>Eukaryota</taxon>
        <taxon>Fungi</taxon>
        <taxon>Dikarya</taxon>
        <taxon>Basidiomycota</taxon>
        <taxon>Agaricomycotina</taxon>
        <taxon>Agaricomycetes</taxon>
        <taxon>Agaricomycetidae</taxon>
        <taxon>Agaricales</taxon>
        <taxon>Marasmiineae</taxon>
        <taxon>Mycenaceae</taxon>
        <taxon>Mycena</taxon>
    </lineage>
</organism>
<comment type="caution">
    <text evidence="2">The sequence shown here is derived from an EMBL/GenBank/DDBJ whole genome shotgun (WGS) entry which is preliminary data.</text>
</comment>
<dbReference type="AlphaFoldDB" id="A0AAD6U4A0"/>
<protein>
    <submittedName>
        <fullName evidence="2">Uncharacterized protein</fullName>
    </submittedName>
</protein>
<evidence type="ECO:0000313" key="2">
    <source>
        <dbReference type="EMBL" id="KAJ7088002.1"/>
    </source>
</evidence>
<feature type="compositionally biased region" description="Low complexity" evidence="1">
    <location>
        <begin position="52"/>
        <end position="66"/>
    </location>
</feature>
<gene>
    <name evidence="2" type="ORF">B0H15DRAFT_1022591</name>
</gene>